<dbReference type="Pfam" id="PF13439">
    <property type="entry name" value="Glyco_transf_4"/>
    <property type="match status" value="1"/>
</dbReference>
<name>A0A2M8P2G2_9CHLR</name>
<evidence type="ECO:0000313" key="4">
    <source>
        <dbReference type="EMBL" id="PJF31743.1"/>
    </source>
</evidence>
<evidence type="ECO:0008006" key="6">
    <source>
        <dbReference type="Google" id="ProtNLM"/>
    </source>
</evidence>
<protein>
    <recommendedName>
        <fullName evidence="6">Glycosyltransferase family 1 protein</fullName>
    </recommendedName>
</protein>
<dbReference type="AlphaFoldDB" id="A0A2M8P2G2"/>
<evidence type="ECO:0000259" key="3">
    <source>
        <dbReference type="Pfam" id="PF13439"/>
    </source>
</evidence>
<dbReference type="PANTHER" id="PTHR46401:SF2">
    <property type="entry name" value="GLYCOSYLTRANSFERASE WBBK-RELATED"/>
    <property type="match status" value="1"/>
</dbReference>
<dbReference type="Gene3D" id="3.40.50.2000">
    <property type="entry name" value="Glycogen Phosphorylase B"/>
    <property type="match status" value="2"/>
</dbReference>
<dbReference type="CDD" id="cd03809">
    <property type="entry name" value="GT4_MtfB-like"/>
    <property type="match status" value="1"/>
</dbReference>
<gene>
    <name evidence="4" type="ORF">CUN51_02035</name>
</gene>
<comment type="caution">
    <text evidence="4">The sequence shown here is derived from an EMBL/GenBank/DDBJ whole genome shotgun (WGS) entry which is preliminary data.</text>
</comment>
<feature type="domain" description="Glycosyl transferase family 1" evidence="2">
    <location>
        <begin position="214"/>
        <end position="360"/>
    </location>
</feature>
<dbReference type="Pfam" id="PF00534">
    <property type="entry name" value="Glycos_transf_1"/>
    <property type="match status" value="1"/>
</dbReference>
<sequence>MGADGAPDAGGLSKGGGTLMRIGWNVLYLRRGVINGTSIYAEQLIRAILRLDSDNIYYLYLNRDLADFPAEAPNLRRVICPISPQNRVVRYAYEQAILPFLARRHRLDVLHSLNTIAPLLLPCPSVVTLHDTRFVVLSEDMSALRRRIVIFFTASGSRRAGRVIAVSEFARREMIAHLDLEAEKIDVIHSGAGNIAPICSGAEAAAIRAQYAIHQPYIAAIGGGYPHKNIPRLLEAFAQLQTEFPHELVLIGKVPPNVAPERLTGRVRTTGYVPHAHLPTLLNGAELFVLPSLYEGFGLPALEAQAADVPLVCSRAASLPEIAGEGAYYFDPYDTADLVTALRACLRDSALREALRAKGRANLARFSWESAAQKTLEVYRQAVAR</sequence>
<accession>A0A2M8P2G2</accession>
<dbReference type="PANTHER" id="PTHR46401">
    <property type="entry name" value="GLYCOSYLTRANSFERASE WBBK-RELATED"/>
    <property type="match status" value="1"/>
</dbReference>
<dbReference type="GO" id="GO:0016757">
    <property type="term" value="F:glycosyltransferase activity"/>
    <property type="evidence" value="ECO:0007669"/>
    <property type="project" value="InterPro"/>
</dbReference>
<organism evidence="4 5">
    <name type="scientific">Candidatus Thermofonsia Clade 1 bacterium</name>
    <dbReference type="NCBI Taxonomy" id="2364210"/>
    <lineage>
        <taxon>Bacteria</taxon>
        <taxon>Bacillati</taxon>
        <taxon>Chloroflexota</taxon>
        <taxon>Candidatus Thermofontia</taxon>
        <taxon>Candidatus Thermofonsia Clade 1</taxon>
    </lineage>
</organism>
<evidence type="ECO:0000256" key="1">
    <source>
        <dbReference type="ARBA" id="ARBA00022679"/>
    </source>
</evidence>
<feature type="domain" description="Glycosyltransferase subfamily 4-like N-terminal" evidence="3">
    <location>
        <begin position="34"/>
        <end position="191"/>
    </location>
</feature>
<reference evidence="4 5" key="1">
    <citation type="submission" date="2017-11" db="EMBL/GenBank/DDBJ databases">
        <title>Evolution of Phototrophy in the Chloroflexi Phylum Driven by Horizontal Gene Transfer.</title>
        <authorList>
            <person name="Ward L.M."/>
            <person name="Hemp J."/>
            <person name="Shih P.M."/>
            <person name="Mcglynn S.E."/>
            <person name="Fischer W."/>
        </authorList>
    </citation>
    <scope>NUCLEOTIDE SEQUENCE [LARGE SCALE GENOMIC DNA]</scope>
    <source>
        <strain evidence="4">CP2_2F</strain>
    </source>
</reference>
<evidence type="ECO:0000313" key="5">
    <source>
        <dbReference type="Proteomes" id="UP000228921"/>
    </source>
</evidence>
<evidence type="ECO:0000259" key="2">
    <source>
        <dbReference type="Pfam" id="PF00534"/>
    </source>
</evidence>
<dbReference type="GO" id="GO:0009103">
    <property type="term" value="P:lipopolysaccharide biosynthetic process"/>
    <property type="evidence" value="ECO:0007669"/>
    <property type="project" value="TreeGrafter"/>
</dbReference>
<dbReference type="SUPFAM" id="SSF53756">
    <property type="entry name" value="UDP-Glycosyltransferase/glycogen phosphorylase"/>
    <property type="match status" value="1"/>
</dbReference>
<dbReference type="InterPro" id="IPR001296">
    <property type="entry name" value="Glyco_trans_1"/>
</dbReference>
<dbReference type="Proteomes" id="UP000228921">
    <property type="component" value="Unassembled WGS sequence"/>
</dbReference>
<dbReference type="EMBL" id="PGTK01000002">
    <property type="protein sequence ID" value="PJF31743.1"/>
    <property type="molecule type" value="Genomic_DNA"/>
</dbReference>
<dbReference type="InterPro" id="IPR028098">
    <property type="entry name" value="Glyco_trans_4-like_N"/>
</dbReference>
<keyword evidence="1" id="KW-0808">Transferase</keyword>
<proteinExistence type="predicted"/>